<gene>
    <name evidence="1" type="ORF">IWW38_004590</name>
</gene>
<organism evidence="1 2">
    <name type="scientific">Coemansia aciculifera</name>
    <dbReference type="NCBI Taxonomy" id="417176"/>
    <lineage>
        <taxon>Eukaryota</taxon>
        <taxon>Fungi</taxon>
        <taxon>Fungi incertae sedis</taxon>
        <taxon>Zoopagomycota</taxon>
        <taxon>Kickxellomycotina</taxon>
        <taxon>Kickxellomycetes</taxon>
        <taxon>Kickxellales</taxon>
        <taxon>Kickxellaceae</taxon>
        <taxon>Coemansia</taxon>
    </lineage>
</organism>
<reference evidence="1" key="1">
    <citation type="submission" date="2022-07" db="EMBL/GenBank/DDBJ databases">
        <title>Phylogenomic reconstructions and comparative analyses of Kickxellomycotina fungi.</title>
        <authorList>
            <person name="Reynolds N.K."/>
            <person name="Stajich J.E."/>
            <person name="Barry K."/>
            <person name="Grigoriev I.V."/>
            <person name="Crous P."/>
            <person name="Smith M.E."/>
        </authorList>
    </citation>
    <scope>NUCLEOTIDE SEQUENCE</scope>
    <source>
        <strain evidence="1">CBS 190363</strain>
    </source>
</reference>
<evidence type="ECO:0000313" key="2">
    <source>
        <dbReference type="Proteomes" id="UP001139981"/>
    </source>
</evidence>
<accession>A0ACC1LXI4</accession>
<proteinExistence type="predicted"/>
<name>A0ACC1LXI4_9FUNG</name>
<feature type="non-terminal residue" evidence="1">
    <location>
        <position position="104"/>
    </location>
</feature>
<sequence length="104" mass="11584">MEYLIALPDTLPGANHAVFAWTWVNASGNREFYMNCVDIKIVGKPGWFVGRRMTVANYGPNTPAIPEFYGDYNTGINHYINSPNVTVVGNGSDEFEDLEYSLTS</sequence>
<evidence type="ECO:0000313" key="1">
    <source>
        <dbReference type="EMBL" id="KAJ2889637.1"/>
    </source>
</evidence>
<comment type="caution">
    <text evidence="1">The sequence shown here is derived from an EMBL/GenBank/DDBJ whole genome shotgun (WGS) entry which is preliminary data.</text>
</comment>
<keyword evidence="2" id="KW-1185">Reference proteome</keyword>
<dbReference type="Proteomes" id="UP001139981">
    <property type="component" value="Unassembled WGS sequence"/>
</dbReference>
<protein>
    <submittedName>
        <fullName evidence="1">Uncharacterized protein</fullName>
    </submittedName>
</protein>
<dbReference type="EMBL" id="JANBVB010001737">
    <property type="protein sequence ID" value="KAJ2889637.1"/>
    <property type="molecule type" value="Genomic_DNA"/>
</dbReference>